<gene>
    <name evidence="1" type="ORF">OLX77_03700</name>
</gene>
<dbReference type="AlphaFoldDB" id="A0A9X4MFC1"/>
<dbReference type="Proteomes" id="UP001154240">
    <property type="component" value="Unassembled WGS sequence"/>
</dbReference>
<protein>
    <recommendedName>
        <fullName evidence="3">Universal stress protein</fullName>
    </recommendedName>
</protein>
<evidence type="ECO:0000313" key="1">
    <source>
        <dbReference type="EMBL" id="MDG4475263.1"/>
    </source>
</evidence>
<reference evidence="1" key="1">
    <citation type="journal article" date="2022" name="bioRxiv">
        <title>Thiovibrio frasassiensisgen. nov., sp. nov., an autotrophic, elemental sulfur disproportionating bacterium isolated from sulfidic karst sediment, and proposal of Thiovibrionaceae fam. nov.</title>
        <authorList>
            <person name="Aronson H."/>
            <person name="Thomas C."/>
            <person name="Bhattacharyya M."/>
            <person name="Eckstein S."/>
            <person name="Jensen S."/>
            <person name="Barco R."/>
            <person name="Macalady J."/>
            <person name="Amend J."/>
        </authorList>
    </citation>
    <scope>NUCLEOTIDE SEQUENCE</scope>
    <source>
        <strain evidence="1">RS19-109</strain>
    </source>
</reference>
<sequence length="175" mass="19289">MSALTTMFKKLEEAMTAATFAEAGEFETARQFLKTNKNAHKRVLLGTDKPEIEPRTISYAMHLCQRLGGGLEIFHMLQLPENETASLLTLEQEPLASFNLGLQEKGVVYQPVNSPGCLADEVLRHAGPRRDILCVVFDALEPDGAICRKAKENMIAKFQALHCPVVMYAGASVRA</sequence>
<evidence type="ECO:0008006" key="3">
    <source>
        <dbReference type="Google" id="ProtNLM"/>
    </source>
</evidence>
<comment type="caution">
    <text evidence="1">The sequence shown here is derived from an EMBL/GenBank/DDBJ whole genome shotgun (WGS) entry which is preliminary data.</text>
</comment>
<accession>A0A9X4MFC1</accession>
<dbReference type="InterPro" id="IPR014729">
    <property type="entry name" value="Rossmann-like_a/b/a_fold"/>
</dbReference>
<evidence type="ECO:0000313" key="2">
    <source>
        <dbReference type="Proteomes" id="UP001154240"/>
    </source>
</evidence>
<reference evidence="1" key="2">
    <citation type="submission" date="2022-10" db="EMBL/GenBank/DDBJ databases">
        <authorList>
            <person name="Aronson H.S."/>
        </authorList>
    </citation>
    <scope>NUCLEOTIDE SEQUENCE</scope>
    <source>
        <strain evidence="1">RS19-109</strain>
    </source>
</reference>
<name>A0A9X4MFC1_9BACT</name>
<organism evidence="1 2">
    <name type="scientific">Thiovibrio frasassiensis</name>
    <dbReference type="NCBI Taxonomy" id="2984131"/>
    <lineage>
        <taxon>Bacteria</taxon>
        <taxon>Pseudomonadati</taxon>
        <taxon>Thermodesulfobacteriota</taxon>
        <taxon>Desulfobulbia</taxon>
        <taxon>Desulfobulbales</taxon>
        <taxon>Thiovibrionaceae</taxon>
        <taxon>Thiovibrio</taxon>
    </lineage>
</organism>
<dbReference type="Gene3D" id="3.40.50.620">
    <property type="entry name" value="HUPs"/>
    <property type="match status" value="1"/>
</dbReference>
<keyword evidence="2" id="KW-1185">Reference proteome</keyword>
<dbReference type="RefSeq" id="WP_307632238.1">
    <property type="nucleotide sequence ID" value="NZ_JAPHEH010000001.1"/>
</dbReference>
<proteinExistence type="predicted"/>
<dbReference type="EMBL" id="JAPHEH010000001">
    <property type="protein sequence ID" value="MDG4475263.1"/>
    <property type="molecule type" value="Genomic_DNA"/>
</dbReference>